<gene>
    <name evidence="1" type="ORF">RM780_07875</name>
</gene>
<evidence type="ECO:0000313" key="2">
    <source>
        <dbReference type="Proteomes" id="UP001183388"/>
    </source>
</evidence>
<name>A0ABU2L5P2_9ACTN</name>
<comment type="caution">
    <text evidence="1">The sequence shown here is derived from an EMBL/GenBank/DDBJ whole genome shotgun (WGS) entry which is preliminary data.</text>
</comment>
<proteinExistence type="predicted"/>
<dbReference type="RefSeq" id="WP_311629820.1">
    <property type="nucleotide sequence ID" value="NZ_JAVREN010000008.1"/>
</dbReference>
<dbReference type="EMBL" id="JAVREN010000008">
    <property type="protein sequence ID" value="MDT0306880.1"/>
    <property type="molecule type" value="Genomic_DNA"/>
</dbReference>
<keyword evidence="2" id="KW-1185">Reference proteome</keyword>
<dbReference type="Proteomes" id="UP001183388">
    <property type="component" value="Unassembled WGS sequence"/>
</dbReference>
<accession>A0ABU2L5P2</accession>
<evidence type="ECO:0000313" key="1">
    <source>
        <dbReference type="EMBL" id="MDT0306880.1"/>
    </source>
</evidence>
<organism evidence="1 2">
    <name type="scientific">Streptomyces boetiae</name>
    <dbReference type="NCBI Taxonomy" id="3075541"/>
    <lineage>
        <taxon>Bacteria</taxon>
        <taxon>Bacillati</taxon>
        <taxon>Actinomycetota</taxon>
        <taxon>Actinomycetes</taxon>
        <taxon>Kitasatosporales</taxon>
        <taxon>Streptomycetaceae</taxon>
        <taxon>Streptomyces</taxon>
    </lineage>
</organism>
<reference evidence="2" key="1">
    <citation type="submission" date="2023-07" db="EMBL/GenBank/DDBJ databases">
        <title>30 novel species of actinomycetes from the DSMZ collection.</title>
        <authorList>
            <person name="Nouioui I."/>
        </authorList>
    </citation>
    <scope>NUCLEOTIDE SEQUENCE [LARGE SCALE GENOMIC DNA]</scope>
    <source>
        <strain evidence="2">DSM 44917</strain>
    </source>
</reference>
<sequence length="105" mass="11001">MTAEGIAVLAGAAAAGAAVLAAAWRGVRAVARVVGRVDEVVDDWQGTPSRPGVEARPGVLERLAGIEARVTRIEHEMKPNGGASLRDAVNRVDRRTARIAPDPEE</sequence>
<protein>
    <submittedName>
        <fullName evidence="1">Uncharacterized protein</fullName>
    </submittedName>
</protein>